<dbReference type="AlphaFoldDB" id="A0A024LTQ7"/>
<reference evidence="1" key="2">
    <citation type="submission" date="2014-05" db="EMBL/GenBank/DDBJ databases">
        <title>Genome sequencing of Bartonella spp. isolated from human blood.</title>
        <authorList>
            <person name="Raoult D."/>
        </authorList>
    </citation>
    <scope>NUCLEOTIDE SEQUENCE</scope>
    <source>
        <strain evidence="1">MVT06</strain>
    </source>
</reference>
<name>A0A024LTQ7_9HYPH</name>
<evidence type="ECO:0008006" key="2">
    <source>
        <dbReference type="Google" id="ProtNLM"/>
    </source>
</evidence>
<accession>A0A024LTQ7</accession>
<dbReference type="EMBL" id="HG977197">
    <property type="protein sequence ID" value="CDP80568.1"/>
    <property type="molecule type" value="Genomic_DNA"/>
</dbReference>
<proteinExistence type="predicted"/>
<protein>
    <recommendedName>
        <fullName evidence="2">Flagellar FliJ protein</fullName>
    </recommendedName>
</protein>
<sequence>MQKGKRYRKLLKIQSFMKTYHKIELEGLHNELSACEEETRALFSLMEKEKTPDFLDASFLARRLQRIAKTEKHLQGQIVQKKQIVHEASSCLQRLEEKCKEVKVIEERQQFSNMLEDYIADKIIKDVSLT</sequence>
<evidence type="ECO:0000313" key="1">
    <source>
        <dbReference type="EMBL" id="CDP80568.1"/>
    </source>
</evidence>
<reference evidence="1" key="1">
    <citation type="submission" date="2013-11" db="EMBL/GenBank/DDBJ databases">
        <authorList>
            <person name="GENOMES U."/>
        </authorList>
    </citation>
    <scope>NUCLEOTIDE SEQUENCE</scope>
    <source>
        <strain evidence="1">MVT06</strain>
    </source>
</reference>
<organism evidence="1">
    <name type="scientific">Bartonella schoenbuchensis</name>
    <dbReference type="NCBI Taxonomy" id="165694"/>
    <lineage>
        <taxon>Bacteria</taxon>
        <taxon>Pseudomonadati</taxon>
        <taxon>Pseudomonadota</taxon>
        <taxon>Alphaproteobacteria</taxon>
        <taxon>Hyphomicrobiales</taxon>
        <taxon>Bartonellaceae</taxon>
        <taxon>Bartonella</taxon>
    </lineage>
</organism>
<gene>
    <name evidence="1" type="ORF">BN1046_01511</name>
</gene>